<dbReference type="PATRIC" id="fig|1359152.3.peg.1282"/>
<evidence type="ECO:0000313" key="2">
    <source>
        <dbReference type="Proteomes" id="UP000033441"/>
    </source>
</evidence>
<evidence type="ECO:0000313" key="1">
    <source>
        <dbReference type="EMBL" id="KJV64740.1"/>
    </source>
</evidence>
<protein>
    <submittedName>
        <fullName evidence="1">Uncharacterized protein</fullName>
    </submittedName>
</protein>
<comment type="caution">
    <text evidence="1">The sequence shown here is derived from an EMBL/GenBank/DDBJ whole genome shotgun (WGS) entry which is preliminary data.</text>
</comment>
<dbReference type="Proteomes" id="UP000033441">
    <property type="component" value="Unassembled WGS sequence"/>
</dbReference>
<name>A0A0F3N9L3_ANAPH</name>
<proteinExistence type="predicted"/>
<organism evidence="1 2">
    <name type="scientific">Anaplasma phagocytophilum str. ApMUC09</name>
    <dbReference type="NCBI Taxonomy" id="1359152"/>
    <lineage>
        <taxon>Bacteria</taxon>
        <taxon>Pseudomonadati</taxon>
        <taxon>Pseudomonadota</taxon>
        <taxon>Alphaproteobacteria</taxon>
        <taxon>Rickettsiales</taxon>
        <taxon>Anaplasmataceae</taxon>
        <taxon>Anaplasma</taxon>
        <taxon>phagocytophilum group</taxon>
    </lineage>
</organism>
<dbReference type="AlphaFoldDB" id="A0A0F3N9L3"/>
<dbReference type="EMBL" id="LANV01000001">
    <property type="protein sequence ID" value="KJV64740.1"/>
    <property type="molecule type" value="Genomic_DNA"/>
</dbReference>
<sequence>MIKLDSILEDSRQYGLGDFFAYLLSSSLFVLSWSDICASCCKICILYV</sequence>
<reference evidence="1 2" key="1">
    <citation type="submission" date="2015-02" db="EMBL/GenBank/DDBJ databases">
        <title>Genome Sequencing of Rickettsiales.</title>
        <authorList>
            <person name="Daugherty S.C."/>
            <person name="Su Q."/>
            <person name="Abolude K."/>
            <person name="Beier-Sexton M."/>
            <person name="Carlyon J.A."/>
            <person name="Carter R."/>
            <person name="Day N.P."/>
            <person name="Dumler S.J."/>
            <person name="Dyachenko V."/>
            <person name="Godinez A."/>
            <person name="Kurtti T.J."/>
            <person name="Lichay M."/>
            <person name="Mullins K.E."/>
            <person name="Ott S."/>
            <person name="Pappas-Brown V."/>
            <person name="Paris D.H."/>
            <person name="Patel P."/>
            <person name="Richards A.L."/>
            <person name="Sadzewicz L."/>
            <person name="Sears K."/>
            <person name="Seidman D."/>
            <person name="Sengamalay N."/>
            <person name="Stenos J."/>
            <person name="Tallon L.J."/>
            <person name="Vincent G."/>
            <person name="Fraser C.M."/>
            <person name="Munderloh U."/>
            <person name="Dunning-Hotopp J.C."/>
        </authorList>
    </citation>
    <scope>NUCLEOTIDE SEQUENCE [LARGE SCALE GENOMIC DNA]</scope>
    <source>
        <strain evidence="1 2">ApMUC09</strain>
    </source>
</reference>
<gene>
    <name evidence="1" type="ORF">APHMUC_1222</name>
</gene>
<accession>A0A0F3N9L3</accession>